<dbReference type="AlphaFoldDB" id="A0A9W7C3Z4"/>
<keyword evidence="3" id="KW-0732">Signal</keyword>
<dbReference type="EMBL" id="BRXY01000502">
    <property type="protein sequence ID" value="GMH97823.1"/>
    <property type="molecule type" value="Genomic_DNA"/>
</dbReference>
<sequence length="367" mass="40033">MLSVSVVFVLLFLPAFVRAIKCLNESGDPVNWWSAISQGSGSMSYYYIDADSASSSFTLSSYDVGSSTGGAIMNTVNLLYEDSGDIAYALYNDEPPPDKTESSTYAHAKGVMMADDEGGYWLVHSKPHWPNGVEDGGGPFPDFDYAQSLLCVSVDLQTFDEIGEMLKISYPYIYDSALPDSLQSSLPSFGEFISKEKVDDESIVISFSDNTGGSNSDFLAFAKSKAWGKDLYEDLVAPQLKDDLYVETWRDGSGGKMPTFCVADADDWHVGGVDWNIFFVNNVTMADGVNWSGTKDHSKWAVTEGSSGSKWACVGDINRFCSQEARGGGTLCLQDDNLWNAFSEIVAGYDGCWETDVCAGSSQCYWC</sequence>
<feature type="chain" id="PRO_5040793426" evidence="3">
    <location>
        <begin position="20"/>
        <end position="367"/>
    </location>
</feature>
<evidence type="ECO:0000313" key="4">
    <source>
        <dbReference type="EMBL" id="GMH97823.1"/>
    </source>
</evidence>
<dbReference type="InterPro" id="IPR004947">
    <property type="entry name" value="DNase_II"/>
</dbReference>
<proteinExistence type="inferred from homology"/>
<name>A0A9W7C3Z4_9STRA</name>
<comment type="similarity">
    <text evidence="1">Belongs to the DNase II family.</text>
</comment>
<keyword evidence="2" id="KW-0378">Hydrolase</keyword>
<keyword evidence="5" id="KW-1185">Reference proteome</keyword>
<gene>
    <name evidence="4" type="ORF">TrST_g7073</name>
</gene>
<dbReference type="Proteomes" id="UP001165085">
    <property type="component" value="Unassembled WGS sequence"/>
</dbReference>
<evidence type="ECO:0000256" key="3">
    <source>
        <dbReference type="SAM" id="SignalP"/>
    </source>
</evidence>
<dbReference type="OrthoDB" id="187928at2759"/>
<reference evidence="5" key="1">
    <citation type="journal article" date="2023" name="Commun. Biol.">
        <title>Genome analysis of Parmales, the sister group of diatoms, reveals the evolutionary specialization of diatoms from phago-mixotrophs to photoautotrophs.</title>
        <authorList>
            <person name="Ban H."/>
            <person name="Sato S."/>
            <person name="Yoshikawa S."/>
            <person name="Yamada K."/>
            <person name="Nakamura Y."/>
            <person name="Ichinomiya M."/>
            <person name="Sato N."/>
            <person name="Blanc-Mathieu R."/>
            <person name="Endo H."/>
            <person name="Kuwata A."/>
            <person name="Ogata H."/>
        </authorList>
    </citation>
    <scope>NUCLEOTIDE SEQUENCE [LARGE SCALE GENOMIC DNA]</scope>
    <source>
        <strain evidence="5">NIES 3701</strain>
    </source>
</reference>
<feature type="signal peptide" evidence="3">
    <location>
        <begin position="1"/>
        <end position="19"/>
    </location>
</feature>
<evidence type="ECO:0000256" key="2">
    <source>
        <dbReference type="ARBA" id="ARBA00022801"/>
    </source>
</evidence>
<dbReference type="PANTHER" id="PTHR10858:SF23">
    <property type="entry name" value="DEOXYRIBONUCLEASE II"/>
    <property type="match status" value="1"/>
</dbReference>
<dbReference type="GO" id="GO:0004531">
    <property type="term" value="F:deoxyribonuclease II activity"/>
    <property type="evidence" value="ECO:0007669"/>
    <property type="project" value="InterPro"/>
</dbReference>
<organism evidence="4 5">
    <name type="scientific">Triparma strigata</name>
    <dbReference type="NCBI Taxonomy" id="1606541"/>
    <lineage>
        <taxon>Eukaryota</taxon>
        <taxon>Sar</taxon>
        <taxon>Stramenopiles</taxon>
        <taxon>Ochrophyta</taxon>
        <taxon>Bolidophyceae</taxon>
        <taxon>Parmales</taxon>
        <taxon>Triparmaceae</taxon>
        <taxon>Triparma</taxon>
    </lineage>
</organism>
<dbReference type="CDD" id="cd09121">
    <property type="entry name" value="PLDc_DNaseII_2"/>
    <property type="match status" value="1"/>
</dbReference>
<dbReference type="PANTHER" id="PTHR10858">
    <property type="entry name" value="DEOXYRIBONUCLEASE II"/>
    <property type="match status" value="1"/>
</dbReference>
<accession>A0A9W7C3Z4</accession>
<evidence type="ECO:0000313" key="5">
    <source>
        <dbReference type="Proteomes" id="UP001165085"/>
    </source>
</evidence>
<dbReference type="CDD" id="cd09120">
    <property type="entry name" value="PLDc_DNaseII_1"/>
    <property type="match status" value="1"/>
</dbReference>
<comment type="caution">
    <text evidence="4">The sequence shown here is derived from an EMBL/GenBank/DDBJ whole genome shotgun (WGS) entry which is preliminary data.</text>
</comment>
<evidence type="ECO:0000256" key="1">
    <source>
        <dbReference type="ARBA" id="ARBA00007527"/>
    </source>
</evidence>
<dbReference type="Pfam" id="PF03265">
    <property type="entry name" value="DNase_II"/>
    <property type="match status" value="1"/>
</dbReference>
<protein>
    <submittedName>
        <fullName evidence="4">Uncharacterized protein</fullName>
    </submittedName>
</protein>